<name>A0A516GEH1_9MICO</name>
<protein>
    <recommendedName>
        <fullName evidence="4">Helix-turn-helix domain-containing protein</fullName>
    </recommendedName>
</protein>
<dbReference type="RefSeq" id="WP_143784642.1">
    <property type="nucleotide sequence ID" value="NZ_CP041616.1"/>
</dbReference>
<reference evidence="2 3" key="1">
    <citation type="submission" date="2019-07" db="EMBL/GenBank/DDBJ databases">
        <title>complete genome sequencing of Ornithinimicrobium sp. H23M54.</title>
        <authorList>
            <person name="Bae J.-W."/>
            <person name="Lee S.-Y."/>
        </authorList>
    </citation>
    <scope>NUCLEOTIDE SEQUENCE [LARGE SCALE GENOMIC DNA]</scope>
    <source>
        <strain evidence="2 3">H23M54</strain>
    </source>
</reference>
<evidence type="ECO:0000256" key="1">
    <source>
        <dbReference type="SAM" id="Coils"/>
    </source>
</evidence>
<sequence length="77" mass="8355">MPAHEIASAKELRAATRRLAALEEQRLAARSRHDAALAEFLQNGGTWVEAMELAGLSRRGIQLALQRVRTGDGESSS</sequence>
<organism evidence="2 3">
    <name type="scientific">Ornithinimicrobium ciconiae</name>
    <dbReference type="NCBI Taxonomy" id="2594265"/>
    <lineage>
        <taxon>Bacteria</taxon>
        <taxon>Bacillati</taxon>
        <taxon>Actinomycetota</taxon>
        <taxon>Actinomycetes</taxon>
        <taxon>Micrococcales</taxon>
        <taxon>Ornithinimicrobiaceae</taxon>
        <taxon>Ornithinimicrobium</taxon>
    </lineage>
</organism>
<evidence type="ECO:0000313" key="3">
    <source>
        <dbReference type="Proteomes" id="UP000315395"/>
    </source>
</evidence>
<keyword evidence="1" id="KW-0175">Coiled coil</keyword>
<proteinExistence type="predicted"/>
<dbReference type="EMBL" id="CP041616">
    <property type="protein sequence ID" value="QDO89922.1"/>
    <property type="molecule type" value="Genomic_DNA"/>
</dbReference>
<keyword evidence="3" id="KW-1185">Reference proteome</keyword>
<dbReference type="Proteomes" id="UP000315395">
    <property type="component" value="Chromosome"/>
</dbReference>
<dbReference type="AlphaFoldDB" id="A0A516GEH1"/>
<feature type="coiled-coil region" evidence="1">
    <location>
        <begin position="12"/>
        <end position="39"/>
    </location>
</feature>
<evidence type="ECO:0008006" key="4">
    <source>
        <dbReference type="Google" id="ProtNLM"/>
    </source>
</evidence>
<accession>A0A516GEH1</accession>
<gene>
    <name evidence="2" type="ORF">FNH13_17630</name>
</gene>
<evidence type="ECO:0000313" key="2">
    <source>
        <dbReference type="EMBL" id="QDO89922.1"/>
    </source>
</evidence>
<dbReference type="KEGG" id="orz:FNH13_17630"/>